<dbReference type="PANTHER" id="PTHR14140:SF27">
    <property type="entry name" value="OS04G0289800 PROTEIN"/>
    <property type="match status" value="1"/>
</dbReference>
<evidence type="ECO:0000313" key="2">
    <source>
        <dbReference type="EMBL" id="MBB5362044.1"/>
    </source>
</evidence>
<dbReference type="SMART" id="SM00507">
    <property type="entry name" value="HNHc"/>
    <property type="match status" value="1"/>
</dbReference>
<dbReference type="GO" id="GO:0061630">
    <property type="term" value="F:ubiquitin protein ligase activity"/>
    <property type="evidence" value="ECO:0007669"/>
    <property type="project" value="TreeGrafter"/>
</dbReference>
<dbReference type="InterPro" id="IPR003615">
    <property type="entry name" value="HNH_nuc"/>
</dbReference>
<dbReference type="Proteomes" id="UP000552709">
    <property type="component" value="Unassembled WGS sequence"/>
</dbReference>
<dbReference type="InterPro" id="IPR015947">
    <property type="entry name" value="PUA-like_sf"/>
</dbReference>
<dbReference type="EMBL" id="JACHFL010000002">
    <property type="protein sequence ID" value="MBB5362044.1"/>
    <property type="molecule type" value="Genomic_DNA"/>
</dbReference>
<dbReference type="CDD" id="cd00085">
    <property type="entry name" value="HNHc"/>
    <property type="match status" value="1"/>
</dbReference>
<evidence type="ECO:0000259" key="1">
    <source>
        <dbReference type="PROSITE" id="PS51015"/>
    </source>
</evidence>
<reference evidence="2 3" key="1">
    <citation type="submission" date="2020-08" db="EMBL/GenBank/DDBJ databases">
        <title>Genomic Encyclopedia of Type Strains, Phase IV (KMG-IV): sequencing the most valuable type-strain genomes for metagenomic binning, comparative biology and taxonomic classification.</title>
        <authorList>
            <person name="Goeker M."/>
        </authorList>
    </citation>
    <scope>NUCLEOTIDE SEQUENCE [LARGE SCALE GENOMIC DNA]</scope>
    <source>
        <strain evidence="2 3">DSM 27939</strain>
    </source>
</reference>
<name>A0A7W8JRZ8_9DEIO</name>
<feature type="domain" description="YDG" evidence="1">
    <location>
        <begin position="7"/>
        <end position="149"/>
    </location>
</feature>
<sequence length="298" mass="32903">MTTRIFGDIPGVVEGDEFQDRQHLHDVGIHPPLQAGISGTANEGADSIVLSGGYEDDSDLGDVIVYTGHGGRDPATERQVRHQTLTRGNMALARSQVLGLPVRVSRGHQHPSLLSPTSGYRYGGLYRVEDHWYETGRSGLGIYRFRLVKLTADLFGPATREDSESLGPAARKLVTVQRLVRDTAVARQVKEIHAFACQMCGERLTSPAGAYAEAAHIRPLGAPHHGPDILTNVLCLCPNHHVLFDLGAVSIQDDFSLIGMDGILRRHRRHLVDLVHIQYHRERYTCGQIVPFFQAESR</sequence>
<keyword evidence="2" id="KW-0378">Hydrolase</keyword>
<keyword evidence="2" id="KW-0540">Nuclease</keyword>
<dbReference type="InterPro" id="IPR036987">
    <property type="entry name" value="SRA-YDG_sf"/>
</dbReference>
<keyword evidence="2" id="KW-0255">Endonuclease</keyword>
<dbReference type="Pfam" id="PF13391">
    <property type="entry name" value="HNH_2"/>
    <property type="match status" value="1"/>
</dbReference>
<comment type="caution">
    <text evidence="2">The sequence shown here is derived from an EMBL/GenBank/DDBJ whole genome shotgun (WGS) entry which is preliminary data.</text>
</comment>
<dbReference type="PROSITE" id="PS51015">
    <property type="entry name" value="YDG"/>
    <property type="match status" value="1"/>
</dbReference>
<dbReference type="SUPFAM" id="SSF88697">
    <property type="entry name" value="PUA domain-like"/>
    <property type="match status" value="1"/>
</dbReference>
<dbReference type="GO" id="GO:0044027">
    <property type="term" value="P:negative regulation of gene expression via chromosomal CpG island methylation"/>
    <property type="evidence" value="ECO:0007669"/>
    <property type="project" value="TreeGrafter"/>
</dbReference>
<dbReference type="InterPro" id="IPR003105">
    <property type="entry name" value="SRA_YDG"/>
</dbReference>
<dbReference type="InterPro" id="IPR045134">
    <property type="entry name" value="UHRF1/2-like"/>
</dbReference>
<keyword evidence="3" id="KW-1185">Reference proteome</keyword>
<proteinExistence type="predicted"/>
<protein>
    <submittedName>
        <fullName evidence="2">Putative restriction endonuclease</fullName>
    </submittedName>
</protein>
<dbReference type="PANTHER" id="PTHR14140">
    <property type="entry name" value="E3 UBIQUITIN-PROTEIN LIGASE UHRF-RELATED"/>
    <property type="match status" value="1"/>
</dbReference>
<dbReference type="AlphaFoldDB" id="A0A7W8JRZ8"/>
<dbReference type="RefSeq" id="WP_184128183.1">
    <property type="nucleotide sequence ID" value="NZ_JACHFL010000002.1"/>
</dbReference>
<dbReference type="GO" id="GO:0016567">
    <property type="term" value="P:protein ubiquitination"/>
    <property type="evidence" value="ECO:0007669"/>
    <property type="project" value="TreeGrafter"/>
</dbReference>
<evidence type="ECO:0000313" key="3">
    <source>
        <dbReference type="Proteomes" id="UP000552709"/>
    </source>
</evidence>
<dbReference type="Gene3D" id="2.30.280.10">
    <property type="entry name" value="SRA-YDG"/>
    <property type="match status" value="1"/>
</dbReference>
<organism evidence="2 3">
    <name type="scientific">Deinococcus humi</name>
    <dbReference type="NCBI Taxonomy" id="662880"/>
    <lineage>
        <taxon>Bacteria</taxon>
        <taxon>Thermotogati</taxon>
        <taxon>Deinococcota</taxon>
        <taxon>Deinococci</taxon>
        <taxon>Deinococcales</taxon>
        <taxon>Deinococcaceae</taxon>
        <taxon>Deinococcus</taxon>
    </lineage>
</organism>
<gene>
    <name evidence="2" type="ORF">HNQ08_001129</name>
</gene>
<accession>A0A7W8JRZ8</accession>
<dbReference type="Pfam" id="PF02182">
    <property type="entry name" value="SAD_SRA"/>
    <property type="match status" value="1"/>
</dbReference>
<dbReference type="GO" id="GO:0004519">
    <property type="term" value="F:endonuclease activity"/>
    <property type="evidence" value="ECO:0007669"/>
    <property type="project" value="UniProtKB-KW"/>
</dbReference>
<dbReference type="SMART" id="SM00466">
    <property type="entry name" value="SRA"/>
    <property type="match status" value="1"/>
</dbReference>